<dbReference type="PANTHER" id="PTHR42855">
    <property type="entry name" value="ABC TRANSPORTER ATP-BINDING SUBUNIT"/>
    <property type="match status" value="1"/>
</dbReference>
<dbReference type="Gene3D" id="3.40.50.300">
    <property type="entry name" value="P-loop containing nucleotide triphosphate hydrolases"/>
    <property type="match status" value="2"/>
</dbReference>
<keyword evidence="2" id="KW-0067">ATP-binding</keyword>
<feature type="domain" description="ABC transporter" evidence="4">
    <location>
        <begin position="326"/>
        <end position="541"/>
    </location>
</feature>
<dbReference type="InterPro" id="IPR051309">
    <property type="entry name" value="ABCF_ATPase"/>
</dbReference>
<evidence type="ECO:0000256" key="3">
    <source>
        <dbReference type="SAM" id="Coils"/>
    </source>
</evidence>
<dbReference type="CDD" id="cd03221">
    <property type="entry name" value="ABCF_EF-3"/>
    <property type="match status" value="2"/>
</dbReference>
<keyword evidence="6" id="KW-1185">Reference proteome</keyword>
<dbReference type="Pfam" id="PF00005">
    <property type="entry name" value="ABC_tran"/>
    <property type="match status" value="2"/>
</dbReference>
<dbReference type="InterPro" id="IPR003439">
    <property type="entry name" value="ABC_transporter-like_ATP-bd"/>
</dbReference>
<dbReference type="Proteomes" id="UP001634747">
    <property type="component" value="Unassembled WGS sequence"/>
</dbReference>
<keyword evidence="1" id="KW-0547">Nucleotide-binding</keyword>
<gene>
    <name evidence="5" type="primary">abc-f</name>
    <name evidence="5" type="ORF">ACK2TP_14825</name>
</gene>
<proteinExistence type="predicted"/>
<dbReference type="SUPFAM" id="SSF52540">
    <property type="entry name" value="P-loop containing nucleoside triphosphate hydrolases"/>
    <property type="match status" value="2"/>
</dbReference>
<reference evidence="5 6" key="1">
    <citation type="submission" date="2024-12" db="EMBL/GenBank/DDBJ databases">
        <authorList>
            <person name="Lee Y."/>
        </authorList>
    </citation>
    <scope>NUCLEOTIDE SEQUENCE [LARGE SCALE GENOMIC DNA]</scope>
    <source>
        <strain evidence="5 6">03SUJ4</strain>
    </source>
</reference>
<dbReference type="NCBIfam" id="NF000355">
    <property type="entry name" value="ribo_prot_ABC_F"/>
    <property type="match status" value="1"/>
</dbReference>
<dbReference type="RefSeq" id="WP_263414781.1">
    <property type="nucleotide sequence ID" value="NZ_BAABBH010000001.1"/>
</dbReference>
<evidence type="ECO:0000256" key="1">
    <source>
        <dbReference type="ARBA" id="ARBA00022741"/>
    </source>
</evidence>
<organism evidence="5 6">
    <name type="scientific">Terriglobus aquaticus</name>
    <dbReference type="NCBI Taxonomy" id="940139"/>
    <lineage>
        <taxon>Bacteria</taxon>
        <taxon>Pseudomonadati</taxon>
        <taxon>Acidobacteriota</taxon>
        <taxon>Terriglobia</taxon>
        <taxon>Terriglobales</taxon>
        <taxon>Acidobacteriaceae</taxon>
        <taxon>Terriglobus</taxon>
    </lineage>
</organism>
<dbReference type="InterPro" id="IPR003593">
    <property type="entry name" value="AAA+_ATPase"/>
</dbReference>
<dbReference type="PROSITE" id="PS00211">
    <property type="entry name" value="ABC_TRANSPORTER_1"/>
    <property type="match status" value="2"/>
</dbReference>
<evidence type="ECO:0000313" key="6">
    <source>
        <dbReference type="Proteomes" id="UP001634747"/>
    </source>
</evidence>
<feature type="coiled-coil region" evidence="3">
    <location>
        <begin position="597"/>
        <end position="665"/>
    </location>
</feature>
<dbReference type="Pfam" id="PF12848">
    <property type="entry name" value="ABC_tran_Xtn"/>
    <property type="match status" value="1"/>
</dbReference>
<dbReference type="InterPro" id="IPR027417">
    <property type="entry name" value="P-loop_NTPase"/>
</dbReference>
<dbReference type="PANTHER" id="PTHR42855:SF2">
    <property type="entry name" value="DRUG RESISTANCE ABC TRANSPORTER,ATP-BINDING PROTEIN"/>
    <property type="match status" value="1"/>
</dbReference>
<feature type="domain" description="ABC transporter" evidence="4">
    <location>
        <begin position="2"/>
        <end position="259"/>
    </location>
</feature>
<evidence type="ECO:0000313" key="5">
    <source>
        <dbReference type="EMBL" id="MFN2977043.1"/>
    </source>
</evidence>
<accession>A0ABW9KNV4</accession>
<dbReference type="PROSITE" id="PS50893">
    <property type="entry name" value="ABC_TRANSPORTER_2"/>
    <property type="match status" value="2"/>
</dbReference>
<evidence type="ECO:0000256" key="2">
    <source>
        <dbReference type="ARBA" id="ARBA00022840"/>
    </source>
</evidence>
<dbReference type="InterPro" id="IPR017871">
    <property type="entry name" value="ABC_transporter-like_CS"/>
</dbReference>
<dbReference type="InterPro" id="IPR032781">
    <property type="entry name" value="ABC_tran_Xtn"/>
</dbReference>
<name>A0ABW9KNV4_9BACT</name>
<comment type="caution">
    <text evidence="5">The sequence shown here is derived from an EMBL/GenBank/DDBJ whole genome shotgun (WGS) entry which is preliminary data.</text>
</comment>
<dbReference type="EMBL" id="JBJYXY010000001">
    <property type="protein sequence ID" value="MFN2977043.1"/>
    <property type="molecule type" value="Genomic_DNA"/>
</dbReference>
<keyword evidence="3" id="KW-0175">Coiled coil</keyword>
<evidence type="ECO:0000259" key="4">
    <source>
        <dbReference type="PROSITE" id="PS50893"/>
    </source>
</evidence>
<sequence length="669" mass="74847">MLQLAGGAKRFGHKLLFEDANWLITPDERTGLVGGNGTGKSTLLKVLAGVEQLDGGQLNRSKGLTIGYLPQDGLTMRGKTVFEECLSVFAEAHAMQAEMETLGDRFGTVDPQSPEYDDIAERYSELSDQLMAQDLYTLDAQVGAVLGGLGFAREDWTRQTEEFSGGWQMRIALAKLLLQKPSLLLLDEPTNHLDLESRNWLEDYLRTYPRAFILISHDRYFLDVTVTKITEVWNKRVWFYTGGYEKYVTQKTARREQLASDYKSQRDRIEQLEAFINRFRYQATKAKQVQSRIKELEKIERIEVPEDEETIHFSFPQPPASGRLVCEVSNLGKRYEPKQILSNVNFTIDRGDRIALVGPNGAGKSTLIRMLSQMEEPTTGTVRYGHNVLADYFAQDQYKVLNPDAQMLDDISSAAPKVPTVELRNLLGAFLFNGDDVFKKLGVLSGGERNRYALARMLVSPANFILLDEPTNHLDLRAKDVLLEAIRAFTGTVLFVSHDRYFIDGLATRVFECEHGGVQVFPGNYEDYLWRKGGGPDKVIAAAKEMQRTSLPSIELPPIAVANGDGSTGGNGAGLATGSNGAKPSAAPVKKLNPIKLKAMQDRVRFAEEEMPRMEEHMLALETALGNYVSADQSQRQQSELAQLRKQHEALMHEWEDLSTQLEEQGAAV</sequence>
<protein>
    <submittedName>
        <fullName evidence="5">Ribosomal protection-like ABC-F family protein</fullName>
    </submittedName>
</protein>
<dbReference type="SMART" id="SM00382">
    <property type="entry name" value="AAA"/>
    <property type="match status" value="2"/>
</dbReference>